<evidence type="ECO:0000256" key="9">
    <source>
        <dbReference type="ARBA" id="ARBA00022679"/>
    </source>
</evidence>
<protein>
    <recommendedName>
        <fullName evidence="6 11">Adenine phosphoribosyltransferase</fullName>
        <shortName evidence="11">APRT</shortName>
        <ecNumber evidence="6 11">2.4.2.7</ecNumber>
    </recommendedName>
</protein>
<dbReference type="GO" id="GO:0016757">
    <property type="term" value="F:glycosyltransferase activity"/>
    <property type="evidence" value="ECO:0007669"/>
    <property type="project" value="UniProtKB-KW"/>
</dbReference>
<evidence type="ECO:0000256" key="7">
    <source>
        <dbReference type="ARBA" id="ARBA00022490"/>
    </source>
</evidence>
<organism evidence="13 14">
    <name type="scientific">Saccharopolyspora halophila</name>
    <dbReference type="NCBI Taxonomy" id="405551"/>
    <lineage>
        <taxon>Bacteria</taxon>
        <taxon>Bacillati</taxon>
        <taxon>Actinomycetota</taxon>
        <taxon>Actinomycetes</taxon>
        <taxon>Pseudonocardiales</taxon>
        <taxon>Pseudonocardiaceae</taxon>
        <taxon>Saccharopolyspora</taxon>
    </lineage>
</organism>
<dbReference type="Proteomes" id="UP001501218">
    <property type="component" value="Unassembled WGS sequence"/>
</dbReference>
<keyword evidence="8 11" id="KW-0328">Glycosyltransferase</keyword>
<dbReference type="InterPro" id="IPR005764">
    <property type="entry name" value="Ade_phspho_trans"/>
</dbReference>
<dbReference type="InterPro" id="IPR000836">
    <property type="entry name" value="PRTase_dom"/>
</dbReference>
<keyword evidence="14" id="KW-1185">Reference proteome</keyword>
<comment type="pathway">
    <text evidence="4 11">Purine metabolism; AMP biosynthesis via salvage pathway; AMP from adenine: step 1/1.</text>
</comment>
<comment type="caution">
    <text evidence="13">The sequence shown here is derived from an EMBL/GenBank/DDBJ whole genome shotgun (WGS) entry which is preliminary data.</text>
</comment>
<evidence type="ECO:0000256" key="8">
    <source>
        <dbReference type="ARBA" id="ARBA00022676"/>
    </source>
</evidence>
<comment type="similarity">
    <text evidence="5 11">Belongs to the purine/pyrimidine phosphoribosyltransferase family.</text>
</comment>
<reference evidence="13 14" key="1">
    <citation type="journal article" date="2019" name="Int. J. Syst. Evol. Microbiol.">
        <title>The Global Catalogue of Microorganisms (GCM) 10K type strain sequencing project: providing services to taxonomists for standard genome sequencing and annotation.</title>
        <authorList>
            <consortium name="The Broad Institute Genomics Platform"/>
            <consortium name="The Broad Institute Genome Sequencing Center for Infectious Disease"/>
            <person name="Wu L."/>
            <person name="Ma J."/>
        </authorList>
    </citation>
    <scope>NUCLEOTIDE SEQUENCE [LARGE SCALE GENOMIC DNA]</scope>
    <source>
        <strain evidence="13 14">JCM 16221</strain>
    </source>
</reference>
<dbReference type="Pfam" id="PF00156">
    <property type="entry name" value="Pribosyltran"/>
    <property type="match status" value="1"/>
</dbReference>
<feature type="domain" description="Phosphoribosyltransferase" evidence="12">
    <location>
        <begin position="67"/>
        <end position="169"/>
    </location>
</feature>
<dbReference type="PANTHER" id="PTHR32315">
    <property type="entry name" value="ADENINE PHOSPHORIBOSYLTRANSFERASE"/>
    <property type="match status" value="1"/>
</dbReference>
<dbReference type="Gene3D" id="3.40.50.2020">
    <property type="match status" value="1"/>
</dbReference>
<evidence type="ECO:0000256" key="5">
    <source>
        <dbReference type="ARBA" id="ARBA00008391"/>
    </source>
</evidence>
<evidence type="ECO:0000256" key="1">
    <source>
        <dbReference type="ARBA" id="ARBA00000868"/>
    </source>
</evidence>
<comment type="subcellular location">
    <subcellularLocation>
        <location evidence="3 11">Cytoplasm</location>
    </subcellularLocation>
</comment>
<evidence type="ECO:0000256" key="3">
    <source>
        <dbReference type="ARBA" id="ARBA00004496"/>
    </source>
</evidence>
<evidence type="ECO:0000256" key="4">
    <source>
        <dbReference type="ARBA" id="ARBA00004659"/>
    </source>
</evidence>
<dbReference type="NCBIfam" id="NF002636">
    <property type="entry name" value="PRK02304.1-5"/>
    <property type="match status" value="1"/>
</dbReference>
<dbReference type="NCBIfam" id="NF002634">
    <property type="entry name" value="PRK02304.1-3"/>
    <property type="match status" value="1"/>
</dbReference>
<dbReference type="PANTHER" id="PTHR32315:SF3">
    <property type="entry name" value="ADENINE PHOSPHORIBOSYLTRANSFERASE"/>
    <property type="match status" value="1"/>
</dbReference>
<accession>A0ABN3G7I8</accession>
<comment type="catalytic activity">
    <reaction evidence="1 11">
        <text>AMP + diphosphate = 5-phospho-alpha-D-ribose 1-diphosphate + adenine</text>
        <dbReference type="Rhea" id="RHEA:16609"/>
        <dbReference type="ChEBI" id="CHEBI:16708"/>
        <dbReference type="ChEBI" id="CHEBI:33019"/>
        <dbReference type="ChEBI" id="CHEBI:58017"/>
        <dbReference type="ChEBI" id="CHEBI:456215"/>
        <dbReference type="EC" id="2.4.2.7"/>
    </reaction>
</comment>
<comment type="subunit">
    <text evidence="11">Homodimer.</text>
</comment>
<dbReference type="HAMAP" id="MF_00004">
    <property type="entry name" value="Aden_phosphoribosyltr"/>
    <property type="match status" value="1"/>
</dbReference>
<evidence type="ECO:0000313" key="14">
    <source>
        <dbReference type="Proteomes" id="UP001501218"/>
    </source>
</evidence>
<dbReference type="InterPro" id="IPR050054">
    <property type="entry name" value="UPRTase/APRTase"/>
</dbReference>
<gene>
    <name evidence="11" type="primary">apt</name>
    <name evidence="13" type="ORF">GCM10009854_23420</name>
</gene>
<keyword evidence="7 11" id="KW-0963">Cytoplasm</keyword>
<evidence type="ECO:0000256" key="6">
    <source>
        <dbReference type="ARBA" id="ARBA00011893"/>
    </source>
</evidence>
<proteinExistence type="inferred from homology"/>
<evidence type="ECO:0000313" key="13">
    <source>
        <dbReference type="EMBL" id="GAA2345863.1"/>
    </source>
</evidence>
<evidence type="ECO:0000256" key="10">
    <source>
        <dbReference type="ARBA" id="ARBA00022726"/>
    </source>
</evidence>
<dbReference type="SUPFAM" id="SSF53271">
    <property type="entry name" value="PRTase-like"/>
    <property type="match status" value="1"/>
</dbReference>
<keyword evidence="10 11" id="KW-0660">Purine salvage</keyword>
<dbReference type="InterPro" id="IPR029057">
    <property type="entry name" value="PRTase-like"/>
</dbReference>
<evidence type="ECO:0000259" key="12">
    <source>
        <dbReference type="Pfam" id="PF00156"/>
    </source>
</evidence>
<dbReference type="EMBL" id="BAAARA010000007">
    <property type="protein sequence ID" value="GAA2345863.1"/>
    <property type="molecule type" value="Genomic_DNA"/>
</dbReference>
<comment type="function">
    <text evidence="2 11">Catalyzes a salvage reaction resulting in the formation of AMP, that is energically less costly than de novo synthesis.</text>
</comment>
<dbReference type="CDD" id="cd06223">
    <property type="entry name" value="PRTases_typeI"/>
    <property type="match status" value="1"/>
</dbReference>
<name>A0ABN3G7I8_9PSEU</name>
<evidence type="ECO:0000256" key="2">
    <source>
        <dbReference type="ARBA" id="ARBA00003968"/>
    </source>
</evidence>
<keyword evidence="9 11" id="KW-0808">Transferase</keyword>
<evidence type="ECO:0000256" key="11">
    <source>
        <dbReference type="HAMAP-Rule" id="MF_00004"/>
    </source>
</evidence>
<dbReference type="EC" id="2.4.2.7" evidence="6 11"/>
<sequence length="190" mass="19752">MSEEAVQEAMTSVQVTDETDAELVRSVDLIREVPDFPEPGVLFRDIGPMLSDSTALRAITAALGRDLEFDVVAGVEARGFLLGAAVAQHFGTGVIGLRKPGKLPAVADSISYELEYGHATLELPADTLAAGQRVLVVDDVLATGGTLGAACHLIAQAGAEVTAAAVVMELTGLRGRDNVSGTEIRTLLKA</sequence>